<protein>
    <submittedName>
        <fullName evidence="1">DUF4250 domain-containing protein</fullName>
    </submittedName>
</protein>
<sequence length="59" mass="7047">MLPNDIDMLVSFFNTKLRDDDMSLEHLLEINNMNLSDFILKLDKHGYFFDENINQIKAR</sequence>
<dbReference type="RefSeq" id="WP_297669367.1">
    <property type="nucleotide sequence ID" value="NZ_JAGZCC010000015.1"/>
</dbReference>
<dbReference type="AlphaFoldDB" id="A0A943I789"/>
<dbReference type="EMBL" id="JAGZCC010000015">
    <property type="protein sequence ID" value="MBS5587921.1"/>
    <property type="molecule type" value="Genomic_DNA"/>
</dbReference>
<comment type="caution">
    <text evidence="1">The sequence shown here is derived from an EMBL/GenBank/DDBJ whole genome shotgun (WGS) entry which is preliminary data.</text>
</comment>
<dbReference type="Proteomes" id="UP000751224">
    <property type="component" value="Unassembled WGS sequence"/>
</dbReference>
<reference evidence="1" key="1">
    <citation type="submission" date="2021-02" db="EMBL/GenBank/DDBJ databases">
        <title>Infant gut strain persistence is associated with maternal origin, phylogeny, and functional potential including surface adhesion and iron acquisition.</title>
        <authorList>
            <person name="Lou Y.C."/>
        </authorList>
    </citation>
    <scope>NUCLEOTIDE SEQUENCE</scope>
    <source>
        <strain evidence="1">L3_108_000G1_dasL3_108_000G1_metabat.metabat.11</strain>
    </source>
</reference>
<proteinExistence type="predicted"/>
<evidence type="ECO:0000313" key="2">
    <source>
        <dbReference type="Proteomes" id="UP000751224"/>
    </source>
</evidence>
<dbReference type="Pfam" id="PF14056">
    <property type="entry name" value="DUF4250"/>
    <property type="match status" value="1"/>
</dbReference>
<gene>
    <name evidence="1" type="ORF">KHX14_03765</name>
</gene>
<accession>A0A943I789</accession>
<evidence type="ECO:0000313" key="1">
    <source>
        <dbReference type="EMBL" id="MBS5587921.1"/>
    </source>
</evidence>
<dbReference type="InterPro" id="IPR025346">
    <property type="entry name" value="DUF4250"/>
</dbReference>
<organism evidence="1 2">
    <name type="scientific">Thomasclavelia spiroformis</name>
    <dbReference type="NCBI Taxonomy" id="29348"/>
    <lineage>
        <taxon>Bacteria</taxon>
        <taxon>Bacillati</taxon>
        <taxon>Bacillota</taxon>
        <taxon>Erysipelotrichia</taxon>
        <taxon>Erysipelotrichales</taxon>
        <taxon>Coprobacillaceae</taxon>
        <taxon>Thomasclavelia</taxon>
    </lineage>
</organism>
<name>A0A943I789_9FIRM</name>